<protein>
    <recommendedName>
        <fullName evidence="2 8">Carbonic anhydrase</fullName>
        <ecNumber evidence="2 8">4.2.1.1</ecNumber>
    </recommendedName>
    <alternativeName>
        <fullName evidence="8">Carbonate dehydratase</fullName>
    </alternativeName>
</protein>
<evidence type="ECO:0000313" key="9">
    <source>
        <dbReference type="EMBL" id="PMS36072.1"/>
    </source>
</evidence>
<dbReference type="AlphaFoldDB" id="A0A2N7X3D9"/>
<dbReference type="InterPro" id="IPR015892">
    <property type="entry name" value="Carbonic_anhydrase_CS"/>
</dbReference>
<comment type="caution">
    <text evidence="9">The sequence shown here is derived from an EMBL/GenBank/DDBJ whole genome shotgun (WGS) entry which is preliminary data.</text>
</comment>
<dbReference type="SMART" id="SM00947">
    <property type="entry name" value="Pro_CA"/>
    <property type="match status" value="1"/>
</dbReference>
<dbReference type="InterPro" id="IPR036874">
    <property type="entry name" value="Carbonic_anhydrase_sf"/>
</dbReference>
<dbReference type="SUPFAM" id="SSF53056">
    <property type="entry name" value="beta-carbonic anhydrase, cab"/>
    <property type="match status" value="1"/>
</dbReference>
<evidence type="ECO:0000256" key="8">
    <source>
        <dbReference type="RuleBase" id="RU003956"/>
    </source>
</evidence>
<dbReference type="RefSeq" id="WP_018443042.1">
    <property type="nucleotide sequence ID" value="NZ_KB890198.1"/>
</dbReference>
<reference evidence="9 10" key="1">
    <citation type="submission" date="2018-01" db="EMBL/GenBank/DDBJ databases">
        <title>Whole genome analyses suggest that Burkholderia sensu lato contains two further novel genera in the rhizoxinica-symbiotica group Mycetohabitans gen. nov., and Trinickia gen. nov.: implications for the evolution of diazotrophy and nodulation in the Burkholderiaceae.</title>
        <authorList>
            <person name="Estrada-de los Santos P."/>
            <person name="Palmer M."/>
            <person name="Chavez-Ramirez B."/>
            <person name="Beukes C."/>
            <person name="Steenkamp E.T."/>
            <person name="Hirsch A.M."/>
            <person name="Manyaka P."/>
            <person name="Maluk M."/>
            <person name="Lafos M."/>
            <person name="Crook M."/>
            <person name="Gross E."/>
            <person name="Simon M.F."/>
            <person name="Bueno dos Reis Junior F."/>
            <person name="Poole P.S."/>
            <person name="Venter S.N."/>
            <person name="James E.K."/>
        </authorList>
    </citation>
    <scope>NUCLEOTIDE SEQUENCE [LARGE SCALE GENOMIC DNA]</scope>
    <source>
        <strain evidence="9 10">JPY 581</strain>
    </source>
</reference>
<name>A0A2N7X3D9_9BURK</name>
<feature type="binding site" evidence="7">
    <location>
        <position position="101"/>
    </location>
    <ligand>
        <name>Zn(2+)</name>
        <dbReference type="ChEBI" id="CHEBI:29105"/>
    </ligand>
</feature>
<evidence type="ECO:0000313" key="10">
    <source>
        <dbReference type="Proteomes" id="UP000235777"/>
    </source>
</evidence>
<dbReference type="EC" id="4.2.1.1" evidence="2 8"/>
<organism evidence="9 10">
    <name type="scientific">Trinickia symbiotica</name>
    <dbReference type="NCBI Taxonomy" id="863227"/>
    <lineage>
        <taxon>Bacteria</taxon>
        <taxon>Pseudomonadati</taxon>
        <taxon>Pseudomonadota</taxon>
        <taxon>Betaproteobacteria</taxon>
        <taxon>Burkholderiales</taxon>
        <taxon>Burkholderiaceae</taxon>
        <taxon>Trinickia</taxon>
    </lineage>
</organism>
<dbReference type="PANTHER" id="PTHR11002:SF76">
    <property type="entry name" value="CARBONIC ANHYDRASE"/>
    <property type="match status" value="1"/>
</dbReference>
<sequence>MDFAEQMLSRNKAWAHETARRDPALFGRMRQGQRPAILWIGCSDSRVPAEIVTGAAPGDLFVHRNVANLFLPHDDNSMSVLEYAVRVLEVSDIVVCGHYGCGGIRAALEGTTGGMPHVERRIVALRELVRREREVLAAIPSIEERANWLAELNAVEQARTLNQMPLVRDAVSRPRVHAWIFDIRSGLIRRLASSGDSSLGINAQRPAANDHRETTSVWTI</sequence>
<dbReference type="GO" id="GO:0004089">
    <property type="term" value="F:carbonate dehydratase activity"/>
    <property type="evidence" value="ECO:0007669"/>
    <property type="project" value="UniProtKB-UniRule"/>
</dbReference>
<dbReference type="Pfam" id="PF00484">
    <property type="entry name" value="Pro_CA"/>
    <property type="match status" value="1"/>
</dbReference>
<comment type="function">
    <text evidence="8">Reversible hydration of carbon dioxide.</text>
</comment>
<dbReference type="STRING" id="863227.GCA_000373005_04435"/>
<evidence type="ECO:0000256" key="5">
    <source>
        <dbReference type="ARBA" id="ARBA00023239"/>
    </source>
</evidence>
<evidence type="ECO:0000256" key="1">
    <source>
        <dbReference type="ARBA" id="ARBA00006217"/>
    </source>
</evidence>
<comment type="cofactor">
    <cofactor evidence="7">
        <name>Zn(2+)</name>
        <dbReference type="ChEBI" id="CHEBI:29105"/>
    </cofactor>
    <text evidence="7">Binds 1 zinc ion per subunit.</text>
</comment>
<dbReference type="GO" id="GO:0015976">
    <property type="term" value="P:carbon utilization"/>
    <property type="evidence" value="ECO:0007669"/>
    <property type="project" value="InterPro"/>
</dbReference>
<dbReference type="Proteomes" id="UP000235777">
    <property type="component" value="Unassembled WGS sequence"/>
</dbReference>
<keyword evidence="5 8" id="KW-0456">Lyase</keyword>
<proteinExistence type="inferred from homology"/>
<dbReference type="CDD" id="cd00883">
    <property type="entry name" value="beta_CA_cladeA"/>
    <property type="match status" value="1"/>
</dbReference>
<feature type="binding site" evidence="7">
    <location>
        <position position="44"/>
    </location>
    <ligand>
        <name>Zn(2+)</name>
        <dbReference type="ChEBI" id="CHEBI:29105"/>
    </ligand>
</feature>
<dbReference type="PROSITE" id="PS00704">
    <property type="entry name" value="PROK_CO2_ANHYDRASE_1"/>
    <property type="match status" value="1"/>
</dbReference>
<keyword evidence="3 7" id="KW-0479">Metal-binding</keyword>
<comment type="similarity">
    <text evidence="1 8">Belongs to the beta-class carbonic anhydrase family.</text>
</comment>
<feature type="binding site" evidence="7">
    <location>
        <position position="98"/>
    </location>
    <ligand>
        <name>Zn(2+)</name>
        <dbReference type="ChEBI" id="CHEBI:29105"/>
    </ligand>
</feature>
<feature type="binding site" evidence="7">
    <location>
        <position position="42"/>
    </location>
    <ligand>
        <name>Zn(2+)</name>
        <dbReference type="ChEBI" id="CHEBI:29105"/>
    </ligand>
</feature>
<dbReference type="OrthoDB" id="9797527at2"/>
<dbReference type="EMBL" id="PNYC01000008">
    <property type="protein sequence ID" value="PMS36072.1"/>
    <property type="molecule type" value="Genomic_DNA"/>
</dbReference>
<evidence type="ECO:0000256" key="4">
    <source>
        <dbReference type="ARBA" id="ARBA00022833"/>
    </source>
</evidence>
<accession>A0A2N7X3D9</accession>
<dbReference type="PROSITE" id="PS00705">
    <property type="entry name" value="PROK_CO2_ANHYDRASE_2"/>
    <property type="match status" value="1"/>
</dbReference>
<dbReference type="Gene3D" id="3.40.1050.10">
    <property type="entry name" value="Carbonic anhydrase"/>
    <property type="match status" value="1"/>
</dbReference>
<evidence type="ECO:0000256" key="2">
    <source>
        <dbReference type="ARBA" id="ARBA00012925"/>
    </source>
</evidence>
<dbReference type="InterPro" id="IPR001765">
    <property type="entry name" value="Carbonic_anhydrase"/>
</dbReference>
<comment type="catalytic activity">
    <reaction evidence="6 8">
        <text>hydrogencarbonate + H(+) = CO2 + H2O</text>
        <dbReference type="Rhea" id="RHEA:10748"/>
        <dbReference type="ChEBI" id="CHEBI:15377"/>
        <dbReference type="ChEBI" id="CHEBI:15378"/>
        <dbReference type="ChEBI" id="CHEBI:16526"/>
        <dbReference type="ChEBI" id="CHEBI:17544"/>
        <dbReference type="EC" id="4.2.1.1"/>
    </reaction>
</comment>
<evidence type="ECO:0000256" key="3">
    <source>
        <dbReference type="ARBA" id="ARBA00022723"/>
    </source>
</evidence>
<evidence type="ECO:0000256" key="6">
    <source>
        <dbReference type="ARBA" id="ARBA00048348"/>
    </source>
</evidence>
<keyword evidence="10" id="KW-1185">Reference proteome</keyword>
<evidence type="ECO:0000256" key="7">
    <source>
        <dbReference type="PIRSR" id="PIRSR601765-1"/>
    </source>
</evidence>
<dbReference type="GO" id="GO:0008270">
    <property type="term" value="F:zinc ion binding"/>
    <property type="evidence" value="ECO:0007669"/>
    <property type="project" value="UniProtKB-UniRule"/>
</dbReference>
<dbReference type="PANTHER" id="PTHR11002">
    <property type="entry name" value="CARBONIC ANHYDRASE"/>
    <property type="match status" value="1"/>
</dbReference>
<gene>
    <name evidence="9" type="ORF">C0Z20_14560</name>
</gene>
<keyword evidence="4 7" id="KW-0862">Zinc</keyword>